<evidence type="ECO:0000256" key="7">
    <source>
        <dbReference type="SAM" id="MobiDB-lite"/>
    </source>
</evidence>
<accession>A0A875RWJ1</accession>
<dbReference type="PIRSF" id="PIRSF015840">
    <property type="entry name" value="DUF284_TM_euk"/>
    <property type="match status" value="1"/>
</dbReference>
<evidence type="ECO:0000256" key="2">
    <source>
        <dbReference type="ARBA" id="ARBA00009457"/>
    </source>
</evidence>
<comment type="subcellular location">
    <subcellularLocation>
        <location evidence="1">Membrane</location>
        <topology evidence="1">Multi-pass membrane protein</topology>
    </subcellularLocation>
</comment>
<comment type="similarity">
    <text evidence="2 6">Belongs to the CDC50/LEM3 family.</text>
</comment>
<evidence type="ECO:0000256" key="3">
    <source>
        <dbReference type="ARBA" id="ARBA00022692"/>
    </source>
</evidence>
<dbReference type="PANTHER" id="PTHR10926">
    <property type="entry name" value="CELL CYCLE CONTROL PROTEIN 50"/>
    <property type="match status" value="1"/>
</dbReference>
<dbReference type="GO" id="GO:0005886">
    <property type="term" value="C:plasma membrane"/>
    <property type="evidence" value="ECO:0007669"/>
    <property type="project" value="TreeGrafter"/>
</dbReference>
<dbReference type="Pfam" id="PF03381">
    <property type="entry name" value="CDC50"/>
    <property type="match status" value="1"/>
</dbReference>
<evidence type="ECO:0008006" key="11">
    <source>
        <dbReference type="Google" id="ProtNLM"/>
    </source>
</evidence>
<keyword evidence="4 8" id="KW-1133">Transmembrane helix</keyword>
<dbReference type="GeneID" id="62193955"/>
<dbReference type="RefSeq" id="XP_038776811.1">
    <property type="nucleotide sequence ID" value="XM_038920883.1"/>
</dbReference>
<keyword evidence="3 8" id="KW-0812">Transmembrane</keyword>
<feature type="transmembrane region" description="Helical" evidence="8">
    <location>
        <begin position="344"/>
        <end position="366"/>
    </location>
</feature>
<organism evidence="9 10">
    <name type="scientific">Eeniella nana</name>
    <name type="common">Yeast</name>
    <name type="synonym">Brettanomyces nanus</name>
    <dbReference type="NCBI Taxonomy" id="13502"/>
    <lineage>
        <taxon>Eukaryota</taxon>
        <taxon>Fungi</taxon>
        <taxon>Dikarya</taxon>
        <taxon>Ascomycota</taxon>
        <taxon>Saccharomycotina</taxon>
        <taxon>Pichiomycetes</taxon>
        <taxon>Pichiales</taxon>
        <taxon>Pichiaceae</taxon>
        <taxon>Brettanomyces</taxon>
    </lineage>
</organism>
<dbReference type="GO" id="GO:0045332">
    <property type="term" value="P:phospholipid translocation"/>
    <property type="evidence" value="ECO:0007669"/>
    <property type="project" value="UniProtKB-UniRule"/>
</dbReference>
<keyword evidence="5 6" id="KW-0472">Membrane</keyword>
<keyword evidence="10" id="KW-1185">Reference proteome</keyword>
<evidence type="ECO:0000313" key="9">
    <source>
        <dbReference type="EMBL" id="QPG73246.1"/>
    </source>
</evidence>
<evidence type="ECO:0000256" key="1">
    <source>
        <dbReference type="ARBA" id="ARBA00004141"/>
    </source>
</evidence>
<feature type="compositionally biased region" description="Basic and acidic residues" evidence="7">
    <location>
        <begin position="29"/>
        <end position="38"/>
    </location>
</feature>
<feature type="region of interest" description="Disordered" evidence="7">
    <location>
        <begin position="22"/>
        <end position="46"/>
    </location>
</feature>
<feature type="transmembrane region" description="Helical" evidence="8">
    <location>
        <begin position="65"/>
        <end position="86"/>
    </location>
</feature>
<dbReference type="PANTHER" id="PTHR10926:SF0">
    <property type="entry name" value="CDC50, ISOFORM A"/>
    <property type="match status" value="1"/>
</dbReference>
<dbReference type="InterPro" id="IPR005045">
    <property type="entry name" value="CDC50/LEM3_fam"/>
</dbReference>
<evidence type="ECO:0000313" key="10">
    <source>
        <dbReference type="Proteomes" id="UP000662931"/>
    </source>
</evidence>
<name>A0A875RWJ1_EENNA</name>
<protein>
    <recommendedName>
        <fullName evidence="11">Cell cycle control protein</fullName>
    </recommendedName>
</protein>
<dbReference type="GO" id="GO:0005794">
    <property type="term" value="C:Golgi apparatus"/>
    <property type="evidence" value="ECO:0007669"/>
    <property type="project" value="TreeGrafter"/>
</dbReference>
<reference evidence="9" key="1">
    <citation type="submission" date="2020-10" db="EMBL/GenBank/DDBJ databases">
        <authorList>
            <person name="Roach M.J.R."/>
        </authorList>
    </citation>
    <scope>NUCLEOTIDE SEQUENCE</scope>
    <source>
        <strain evidence="9">CBS 1945</strain>
    </source>
</reference>
<evidence type="ECO:0000256" key="5">
    <source>
        <dbReference type="ARBA" id="ARBA00023136"/>
    </source>
</evidence>
<evidence type="ECO:0000256" key="6">
    <source>
        <dbReference type="PIRNR" id="PIRNR015840"/>
    </source>
</evidence>
<dbReference type="Proteomes" id="UP000662931">
    <property type="component" value="Chromosome 1"/>
</dbReference>
<dbReference type="KEGG" id="bnn:FOA43_000554"/>
<sequence>MSSITFTLTMFSGLRHRIKKRFSQEEDESPFREGTDQRKKSRRPPNTAFMQQRLKSWQPILTPKAVLPLLLLMAIICIPIGIGFLITTYNIQKIEINYSQCDSIASSEYSSVPSKYTSTHFRVKGEAQYQWKYNDGTCTVKFNVLDNVKGPLYLYYKLTNFYQNHRKYVSSYDWKQLKGHAVSINQLSSDCGNMKSRDGKIIYPCGLVANSMFNDTFSNPVNVNGGSEYEFSATGIAWKSDLSLYQPSKYNVSEIVPPPNWVDTYPNGYTEADLSALAKNQRFMNWMKTAALPSFVKMYGINKSTALKKGQYEVQIGMNYPVTIFGGTKSMLISTSTVIGGRSLGLGICYLVVGGIAIIFMLAFLVKQIFTKKRLNHSFLNELSAENVDTTAGPRNVL</sequence>
<proteinExistence type="inferred from homology"/>
<evidence type="ECO:0000256" key="4">
    <source>
        <dbReference type="ARBA" id="ARBA00022989"/>
    </source>
</evidence>
<gene>
    <name evidence="9" type="ORF">FOA43_000554</name>
</gene>
<dbReference type="AlphaFoldDB" id="A0A875RWJ1"/>
<dbReference type="GO" id="GO:0005783">
    <property type="term" value="C:endoplasmic reticulum"/>
    <property type="evidence" value="ECO:0007669"/>
    <property type="project" value="TreeGrafter"/>
</dbReference>
<dbReference type="OrthoDB" id="340608at2759"/>
<evidence type="ECO:0000256" key="8">
    <source>
        <dbReference type="SAM" id="Phobius"/>
    </source>
</evidence>
<dbReference type="EMBL" id="CP064812">
    <property type="protein sequence ID" value="QPG73246.1"/>
    <property type="molecule type" value="Genomic_DNA"/>
</dbReference>